<organism evidence="1">
    <name type="scientific">marine metagenome</name>
    <dbReference type="NCBI Taxonomy" id="408172"/>
    <lineage>
        <taxon>unclassified sequences</taxon>
        <taxon>metagenomes</taxon>
        <taxon>ecological metagenomes</taxon>
    </lineage>
</organism>
<gene>
    <name evidence="1" type="ORF">METZ01_LOCUS425295</name>
</gene>
<protein>
    <submittedName>
        <fullName evidence="1">Uncharacterized protein</fullName>
    </submittedName>
</protein>
<dbReference type="AlphaFoldDB" id="A0A382XPU0"/>
<dbReference type="EMBL" id="UINC01169080">
    <property type="protein sequence ID" value="SVD72441.1"/>
    <property type="molecule type" value="Genomic_DNA"/>
</dbReference>
<sequence length="59" mass="6473">MNIERPALAGLQSQKTNANGLGVMSSKNRANVNIGWDDITGIYRSLTSTLTNHRFVRLA</sequence>
<name>A0A382XPU0_9ZZZZ</name>
<reference evidence="1" key="1">
    <citation type="submission" date="2018-05" db="EMBL/GenBank/DDBJ databases">
        <authorList>
            <person name="Lanie J.A."/>
            <person name="Ng W.-L."/>
            <person name="Kazmierczak K.M."/>
            <person name="Andrzejewski T.M."/>
            <person name="Davidsen T.M."/>
            <person name="Wayne K.J."/>
            <person name="Tettelin H."/>
            <person name="Glass J.I."/>
            <person name="Rusch D."/>
            <person name="Podicherti R."/>
            <person name="Tsui H.-C.T."/>
            <person name="Winkler M.E."/>
        </authorList>
    </citation>
    <scope>NUCLEOTIDE SEQUENCE</scope>
</reference>
<evidence type="ECO:0000313" key="1">
    <source>
        <dbReference type="EMBL" id="SVD72441.1"/>
    </source>
</evidence>
<accession>A0A382XPU0</accession>
<proteinExistence type="predicted"/>